<dbReference type="KEGG" id="hsr:HSBAA_46140"/>
<dbReference type="GO" id="GO:0003700">
    <property type="term" value="F:DNA-binding transcription factor activity"/>
    <property type="evidence" value="ECO:0007669"/>
    <property type="project" value="InterPro"/>
</dbReference>
<evidence type="ECO:0000259" key="4">
    <source>
        <dbReference type="PROSITE" id="PS50949"/>
    </source>
</evidence>
<dbReference type="EMBL" id="AP019514">
    <property type="protein sequence ID" value="BBI63308.1"/>
    <property type="molecule type" value="Genomic_DNA"/>
</dbReference>
<evidence type="ECO:0000313" key="6">
    <source>
        <dbReference type="Proteomes" id="UP000320231"/>
    </source>
</evidence>
<organism evidence="5 6">
    <name type="scientific">Vreelandella sulfidaeris</name>
    <dbReference type="NCBI Taxonomy" id="115553"/>
    <lineage>
        <taxon>Bacteria</taxon>
        <taxon>Pseudomonadati</taxon>
        <taxon>Pseudomonadota</taxon>
        <taxon>Gammaproteobacteria</taxon>
        <taxon>Oceanospirillales</taxon>
        <taxon>Halomonadaceae</taxon>
        <taxon>Vreelandella</taxon>
    </lineage>
</organism>
<sequence>MDLKVAGTLWSVVMTAADRVYHIIKQRILNGGYAAGSYVREAAIGEELDYSRTPIREALRRLVSDGWVEAIPHHGARVVGWTQHDVEEVFELRVLLEPQVVRRAAKRVGETQLATLSRFAEQMEILCQQDDERAVDEIALLNNQFHAELVAAADSPRLQRLLETIVQIPVSRRSFHHYTREELLASMQHHREIIRALQHSDGEWAAAIMRAHILAARTAQMRQKQPVAKAQVENQSNKEFLIS</sequence>
<name>A0A455UG81_9GAMM</name>
<dbReference type="Proteomes" id="UP000320231">
    <property type="component" value="Chromosome"/>
</dbReference>
<evidence type="ECO:0000256" key="3">
    <source>
        <dbReference type="ARBA" id="ARBA00023163"/>
    </source>
</evidence>
<dbReference type="SMART" id="SM00345">
    <property type="entry name" value="HTH_GNTR"/>
    <property type="match status" value="1"/>
</dbReference>
<dbReference type="GO" id="GO:0003677">
    <property type="term" value="F:DNA binding"/>
    <property type="evidence" value="ECO:0007669"/>
    <property type="project" value="UniProtKB-KW"/>
</dbReference>
<dbReference type="Gene3D" id="1.10.10.10">
    <property type="entry name" value="Winged helix-like DNA-binding domain superfamily/Winged helix DNA-binding domain"/>
    <property type="match status" value="1"/>
</dbReference>
<dbReference type="InterPro" id="IPR036390">
    <property type="entry name" value="WH_DNA-bd_sf"/>
</dbReference>
<dbReference type="Gene3D" id="1.20.120.530">
    <property type="entry name" value="GntR ligand-binding domain-like"/>
    <property type="match status" value="1"/>
</dbReference>
<reference evidence="5 6" key="1">
    <citation type="journal article" date="2019" name="Microbiol. Resour. Announc.">
        <title>Complete Genome Sequence of Halomonas sulfidaeris Strain Esulfide1 Isolated from a Metal Sulfide Rock at a Depth of 2,200 Meters, Obtained Using Nanopore Sequencing.</title>
        <authorList>
            <person name="Saito M."/>
            <person name="Nishigata A."/>
            <person name="Galipon J."/>
            <person name="Arakawa K."/>
        </authorList>
    </citation>
    <scope>NUCLEOTIDE SEQUENCE [LARGE SCALE GENOMIC DNA]</scope>
    <source>
        <strain evidence="5 6">ATCC BAA-803</strain>
    </source>
</reference>
<dbReference type="InterPro" id="IPR000524">
    <property type="entry name" value="Tscrpt_reg_HTH_GntR"/>
</dbReference>
<dbReference type="InterPro" id="IPR008920">
    <property type="entry name" value="TF_FadR/GntR_C"/>
</dbReference>
<dbReference type="InterPro" id="IPR011711">
    <property type="entry name" value="GntR_C"/>
</dbReference>
<dbReference type="SMART" id="SM00895">
    <property type="entry name" value="FCD"/>
    <property type="match status" value="1"/>
</dbReference>
<keyword evidence="3" id="KW-0804">Transcription</keyword>
<evidence type="ECO:0000313" key="5">
    <source>
        <dbReference type="EMBL" id="BBI63308.1"/>
    </source>
</evidence>
<gene>
    <name evidence="5" type="ORF">HSBAA_46140</name>
</gene>
<dbReference type="SUPFAM" id="SSF46785">
    <property type="entry name" value="Winged helix' DNA-binding domain"/>
    <property type="match status" value="1"/>
</dbReference>
<dbReference type="PROSITE" id="PS50949">
    <property type="entry name" value="HTH_GNTR"/>
    <property type="match status" value="1"/>
</dbReference>
<accession>A0A455UG81</accession>
<keyword evidence="1" id="KW-0805">Transcription regulation</keyword>
<dbReference type="Pfam" id="PF00392">
    <property type="entry name" value="GntR"/>
    <property type="match status" value="1"/>
</dbReference>
<dbReference type="PANTHER" id="PTHR43537">
    <property type="entry name" value="TRANSCRIPTIONAL REGULATOR, GNTR FAMILY"/>
    <property type="match status" value="1"/>
</dbReference>
<feature type="domain" description="HTH gntR-type" evidence="4">
    <location>
        <begin position="14"/>
        <end position="81"/>
    </location>
</feature>
<dbReference type="CDD" id="cd07377">
    <property type="entry name" value="WHTH_GntR"/>
    <property type="match status" value="1"/>
</dbReference>
<dbReference type="InterPro" id="IPR036388">
    <property type="entry name" value="WH-like_DNA-bd_sf"/>
</dbReference>
<evidence type="ECO:0000256" key="1">
    <source>
        <dbReference type="ARBA" id="ARBA00023015"/>
    </source>
</evidence>
<evidence type="ECO:0000256" key="2">
    <source>
        <dbReference type="ARBA" id="ARBA00023125"/>
    </source>
</evidence>
<dbReference type="AlphaFoldDB" id="A0A455UG81"/>
<proteinExistence type="predicted"/>
<dbReference type="SUPFAM" id="SSF48008">
    <property type="entry name" value="GntR ligand-binding domain-like"/>
    <property type="match status" value="1"/>
</dbReference>
<dbReference type="PANTHER" id="PTHR43537:SF24">
    <property type="entry name" value="GLUCONATE OPERON TRANSCRIPTIONAL REPRESSOR"/>
    <property type="match status" value="1"/>
</dbReference>
<dbReference type="Pfam" id="PF07729">
    <property type="entry name" value="FCD"/>
    <property type="match status" value="1"/>
</dbReference>
<protein>
    <submittedName>
        <fullName evidence="5">GntR family transcriptional regulator</fullName>
    </submittedName>
</protein>
<keyword evidence="2" id="KW-0238">DNA-binding</keyword>